<dbReference type="GO" id="GO:0000139">
    <property type="term" value="C:Golgi membrane"/>
    <property type="evidence" value="ECO:0007669"/>
    <property type="project" value="TreeGrafter"/>
</dbReference>
<gene>
    <name evidence="9" type="primary">slc35b1</name>
    <name evidence="9" type="ORF">TNCT_177511</name>
</gene>
<evidence type="ECO:0000313" key="10">
    <source>
        <dbReference type="Proteomes" id="UP000887116"/>
    </source>
</evidence>
<protein>
    <submittedName>
        <fullName evidence="9">Solute carrier family 35 member B1</fullName>
    </submittedName>
</protein>
<dbReference type="OrthoDB" id="78344at2759"/>
<sequence>MKSDSIVIAADDPSKVTDDTPLAKNGKEVSVAPENRMSSNKRVICYAAGIFVCYFYFGILQEKITRSTYGDSDKFTYTATLVFVQCVVNCLFAKIIKFPSITKLPNPEQPVKHKVLHYIESAGPLVAVKLCHLALDRLKITKAEFPNTIRLGLMRLFRSN</sequence>
<evidence type="ECO:0000256" key="2">
    <source>
        <dbReference type="ARBA" id="ARBA00010694"/>
    </source>
</evidence>
<dbReference type="GO" id="GO:0005460">
    <property type="term" value="F:UDP-glucose transmembrane transporter activity"/>
    <property type="evidence" value="ECO:0007669"/>
    <property type="project" value="TreeGrafter"/>
</dbReference>
<proteinExistence type="inferred from homology"/>
<keyword evidence="10" id="KW-1185">Reference proteome</keyword>
<evidence type="ECO:0000256" key="5">
    <source>
        <dbReference type="ARBA" id="ARBA00022824"/>
    </source>
</evidence>
<dbReference type="EMBL" id="BMAO01032731">
    <property type="protein sequence ID" value="GFQ84173.1"/>
    <property type="molecule type" value="Genomic_DNA"/>
</dbReference>
<feature type="transmembrane region" description="Helical" evidence="8">
    <location>
        <begin position="43"/>
        <end position="60"/>
    </location>
</feature>
<dbReference type="GO" id="GO:0005789">
    <property type="term" value="C:endoplasmic reticulum membrane"/>
    <property type="evidence" value="ECO:0007669"/>
    <property type="project" value="UniProtKB-SubCell"/>
</dbReference>
<comment type="caution">
    <text evidence="9">The sequence shown here is derived from an EMBL/GenBank/DDBJ whole genome shotgun (WGS) entry which is preliminary data.</text>
</comment>
<reference evidence="9" key="1">
    <citation type="submission" date="2020-07" db="EMBL/GenBank/DDBJ databases">
        <title>Multicomponent nature underlies the extraordinary mechanical properties of spider dragline silk.</title>
        <authorList>
            <person name="Kono N."/>
            <person name="Nakamura H."/>
            <person name="Mori M."/>
            <person name="Yoshida Y."/>
            <person name="Ohtoshi R."/>
            <person name="Malay A.D."/>
            <person name="Moran D.A.P."/>
            <person name="Tomita M."/>
            <person name="Numata K."/>
            <person name="Arakawa K."/>
        </authorList>
    </citation>
    <scope>NUCLEOTIDE SEQUENCE</scope>
</reference>
<feature type="transmembrane region" description="Helical" evidence="8">
    <location>
        <begin position="75"/>
        <end position="96"/>
    </location>
</feature>
<keyword evidence="7 8" id="KW-0472">Membrane</keyword>
<dbReference type="PANTHER" id="PTHR10778">
    <property type="entry name" value="SOLUTE CARRIER FAMILY 35 MEMBER B"/>
    <property type="match status" value="1"/>
</dbReference>
<keyword evidence="5" id="KW-0256">Endoplasmic reticulum</keyword>
<evidence type="ECO:0000256" key="1">
    <source>
        <dbReference type="ARBA" id="ARBA00004477"/>
    </source>
</evidence>
<name>A0A8X6FMJ9_TRICU</name>
<comment type="subcellular location">
    <subcellularLocation>
        <location evidence="1">Endoplasmic reticulum membrane</location>
        <topology evidence="1">Multi-pass membrane protein</topology>
    </subcellularLocation>
</comment>
<dbReference type="AlphaFoldDB" id="A0A8X6FMJ9"/>
<dbReference type="PANTHER" id="PTHR10778:SF10">
    <property type="entry name" value="SOLUTE CARRIER FAMILY 35 MEMBER B1"/>
    <property type="match status" value="1"/>
</dbReference>
<organism evidence="9 10">
    <name type="scientific">Trichonephila clavata</name>
    <name type="common">Joro spider</name>
    <name type="synonym">Nephila clavata</name>
    <dbReference type="NCBI Taxonomy" id="2740835"/>
    <lineage>
        <taxon>Eukaryota</taxon>
        <taxon>Metazoa</taxon>
        <taxon>Ecdysozoa</taxon>
        <taxon>Arthropoda</taxon>
        <taxon>Chelicerata</taxon>
        <taxon>Arachnida</taxon>
        <taxon>Araneae</taxon>
        <taxon>Araneomorphae</taxon>
        <taxon>Entelegynae</taxon>
        <taxon>Araneoidea</taxon>
        <taxon>Nephilidae</taxon>
        <taxon>Trichonephila</taxon>
    </lineage>
</organism>
<dbReference type="Proteomes" id="UP000887116">
    <property type="component" value="Unassembled WGS sequence"/>
</dbReference>
<keyword evidence="4 8" id="KW-0812">Transmembrane</keyword>
<accession>A0A8X6FMJ9</accession>
<keyword evidence="3" id="KW-0813">Transport</keyword>
<evidence type="ECO:0000256" key="3">
    <source>
        <dbReference type="ARBA" id="ARBA00022448"/>
    </source>
</evidence>
<evidence type="ECO:0000256" key="8">
    <source>
        <dbReference type="SAM" id="Phobius"/>
    </source>
</evidence>
<evidence type="ECO:0000256" key="7">
    <source>
        <dbReference type="ARBA" id="ARBA00023136"/>
    </source>
</evidence>
<evidence type="ECO:0000313" key="9">
    <source>
        <dbReference type="EMBL" id="GFQ84173.1"/>
    </source>
</evidence>
<evidence type="ECO:0000256" key="6">
    <source>
        <dbReference type="ARBA" id="ARBA00022989"/>
    </source>
</evidence>
<keyword evidence="6 8" id="KW-1133">Transmembrane helix</keyword>
<evidence type="ECO:0000256" key="4">
    <source>
        <dbReference type="ARBA" id="ARBA00022692"/>
    </source>
</evidence>
<dbReference type="InterPro" id="IPR013657">
    <property type="entry name" value="SCL35B1-4/HUT1"/>
</dbReference>
<comment type="similarity">
    <text evidence="2">Belongs to the nucleotide-sugar transporter family. SLC35B subfamily.</text>
</comment>
<dbReference type="GO" id="GO:0005459">
    <property type="term" value="F:UDP-galactose transmembrane transporter activity"/>
    <property type="evidence" value="ECO:0007669"/>
    <property type="project" value="TreeGrafter"/>
</dbReference>